<proteinExistence type="predicted"/>
<sequence>MKLWKAMVRATAALLLMAAIVTPALAEIGCAEESVTHLSEALNAGEHAAEVTAAGQSGDQDNQGMAVGHCAFSHGHCAGLPSVSNATAPSPRVAAAYGLLRTSALAPASLDTPERPPNA</sequence>
<accession>A0A4Y8ZTF8</accession>
<dbReference type="Proteomes" id="UP000298213">
    <property type="component" value="Unassembled WGS sequence"/>
</dbReference>
<evidence type="ECO:0008006" key="4">
    <source>
        <dbReference type="Google" id="ProtNLM"/>
    </source>
</evidence>
<dbReference type="AlphaFoldDB" id="A0A4Y8ZTF8"/>
<evidence type="ECO:0000313" key="2">
    <source>
        <dbReference type="EMBL" id="TFI58425.1"/>
    </source>
</evidence>
<comment type="caution">
    <text evidence="2">The sequence shown here is derived from an EMBL/GenBank/DDBJ whole genome shotgun (WGS) entry which is preliminary data.</text>
</comment>
<keyword evidence="1" id="KW-0732">Signal</keyword>
<evidence type="ECO:0000313" key="3">
    <source>
        <dbReference type="Proteomes" id="UP000298213"/>
    </source>
</evidence>
<keyword evidence="3" id="KW-1185">Reference proteome</keyword>
<dbReference type="RefSeq" id="WP_135086229.1">
    <property type="nucleotide sequence ID" value="NZ_SPDV01000016.1"/>
</dbReference>
<reference evidence="2 3" key="1">
    <citation type="submission" date="2019-03" db="EMBL/GenBank/DDBJ databases">
        <title>Genome sequence of Sphingomonas sp. 17J27-24.</title>
        <authorList>
            <person name="Kim M."/>
            <person name="Maeng S."/>
            <person name="Sathiyaraj S."/>
        </authorList>
    </citation>
    <scope>NUCLEOTIDE SEQUENCE [LARGE SCALE GENOMIC DNA]</scope>
    <source>
        <strain evidence="2 3">17J27-24</strain>
    </source>
</reference>
<dbReference type="EMBL" id="SPDV01000016">
    <property type="protein sequence ID" value="TFI58425.1"/>
    <property type="molecule type" value="Genomic_DNA"/>
</dbReference>
<dbReference type="OrthoDB" id="9884831at2"/>
<feature type="chain" id="PRO_5021415368" description="DUF2946 domain-containing protein" evidence="1">
    <location>
        <begin position="27"/>
        <end position="119"/>
    </location>
</feature>
<gene>
    <name evidence="2" type="ORF">E2493_09830</name>
</gene>
<evidence type="ECO:0000256" key="1">
    <source>
        <dbReference type="SAM" id="SignalP"/>
    </source>
</evidence>
<name>A0A4Y8ZTF8_9SPHN</name>
<organism evidence="2 3">
    <name type="scientific">Sphingomonas parva</name>
    <dbReference type="NCBI Taxonomy" id="2555898"/>
    <lineage>
        <taxon>Bacteria</taxon>
        <taxon>Pseudomonadati</taxon>
        <taxon>Pseudomonadota</taxon>
        <taxon>Alphaproteobacteria</taxon>
        <taxon>Sphingomonadales</taxon>
        <taxon>Sphingomonadaceae</taxon>
        <taxon>Sphingomonas</taxon>
    </lineage>
</organism>
<feature type="signal peptide" evidence="1">
    <location>
        <begin position="1"/>
        <end position="26"/>
    </location>
</feature>
<protein>
    <recommendedName>
        <fullName evidence="4">DUF2946 domain-containing protein</fullName>
    </recommendedName>
</protein>